<dbReference type="eggNOG" id="KOG3595">
    <property type="taxonomic scope" value="Eukaryota"/>
</dbReference>
<dbReference type="GO" id="GO:0030286">
    <property type="term" value="C:dynein complex"/>
    <property type="evidence" value="ECO:0007669"/>
    <property type="project" value="InterPro"/>
</dbReference>
<dbReference type="STRING" id="400682.A0A1X7SD96"/>
<evidence type="ECO:0000313" key="2">
    <source>
        <dbReference type="EnsemblMetazoa" id="Aqu2.1.00031_001"/>
    </source>
</evidence>
<reference evidence="2" key="1">
    <citation type="submission" date="2017-05" db="UniProtKB">
        <authorList>
            <consortium name="EnsemblMetazoa"/>
        </authorList>
    </citation>
    <scope>IDENTIFICATION</scope>
</reference>
<dbReference type="GO" id="GO:0007018">
    <property type="term" value="P:microtubule-based movement"/>
    <property type="evidence" value="ECO:0007669"/>
    <property type="project" value="InterPro"/>
</dbReference>
<dbReference type="PANTHER" id="PTHR22878:SF70">
    <property type="entry name" value="DYNEIN HEAVY CHAIN 2, AXONEMAL"/>
    <property type="match status" value="1"/>
</dbReference>
<protein>
    <recommendedName>
        <fullName evidence="1">Dynein heavy chain linker domain-containing protein</fullName>
    </recommendedName>
</protein>
<dbReference type="OMA" id="ADEWDQN"/>
<dbReference type="InterPro" id="IPR013602">
    <property type="entry name" value="Dynein_heavy_linker"/>
</dbReference>
<sequence>MLNILPGGAFDLTGISILSSVDDVQMLLDDHIVKAQTMRGSPFIKPFEAEIKEWEEKLLLMQDILDAWLKCQATWLYLEPIFSSEDIMAQMPEEGRKFSIVDRYWKDIMTGS</sequence>
<dbReference type="Gene3D" id="1.20.140.100">
    <property type="entry name" value="Dynein heavy chain, N-terminal domain 2"/>
    <property type="match status" value="1"/>
</dbReference>
<name>A0A1X7SD96_AMPQE</name>
<dbReference type="PANTHER" id="PTHR22878">
    <property type="entry name" value="DYNEIN HEAVY CHAIN 6, AXONEMAL-LIKE-RELATED"/>
    <property type="match status" value="1"/>
</dbReference>
<accession>A0A1X7SD96</accession>
<dbReference type="FunFam" id="1.20.140.100:FF:000004">
    <property type="entry name" value="Dynein axonemal heavy chain 6"/>
    <property type="match status" value="1"/>
</dbReference>
<dbReference type="GO" id="GO:0045505">
    <property type="term" value="F:dynein intermediate chain binding"/>
    <property type="evidence" value="ECO:0007669"/>
    <property type="project" value="InterPro"/>
</dbReference>
<dbReference type="InParanoid" id="A0A1X7SD96"/>
<dbReference type="EnsemblMetazoa" id="Aqu2.1.00031_001">
    <property type="protein sequence ID" value="Aqu2.1.00031_001"/>
    <property type="gene ID" value="Aqu2.1.00031"/>
</dbReference>
<dbReference type="InterPro" id="IPR026983">
    <property type="entry name" value="DHC"/>
</dbReference>
<feature type="domain" description="Dynein heavy chain linker" evidence="1">
    <location>
        <begin position="14"/>
        <end position="110"/>
    </location>
</feature>
<organism evidence="2">
    <name type="scientific">Amphimedon queenslandica</name>
    <name type="common">Sponge</name>
    <dbReference type="NCBI Taxonomy" id="400682"/>
    <lineage>
        <taxon>Eukaryota</taxon>
        <taxon>Metazoa</taxon>
        <taxon>Porifera</taxon>
        <taxon>Demospongiae</taxon>
        <taxon>Heteroscleromorpha</taxon>
        <taxon>Haplosclerida</taxon>
        <taxon>Niphatidae</taxon>
        <taxon>Amphimedon</taxon>
    </lineage>
</organism>
<dbReference type="AlphaFoldDB" id="A0A1X7SD96"/>
<dbReference type="InterPro" id="IPR042222">
    <property type="entry name" value="Dynein_2_N"/>
</dbReference>
<dbReference type="Pfam" id="PF08393">
    <property type="entry name" value="DHC_N2"/>
    <property type="match status" value="1"/>
</dbReference>
<proteinExistence type="predicted"/>
<evidence type="ECO:0000259" key="1">
    <source>
        <dbReference type="Pfam" id="PF08393"/>
    </source>
</evidence>
<dbReference type="GO" id="GO:0051959">
    <property type="term" value="F:dynein light intermediate chain binding"/>
    <property type="evidence" value="ECO:0007669"/>
    <property type="project" value="InterPro"/>
</dbReference>